<dbReference type="EMBL" id="QSKF01000010">
    <property type="protein sequence ID" value="RHE38866.1"/>
    <property type="molecule type" value="Genomic_DNA"/>
</dbReference>
<gene>
    <name evidence="1" type="ORF">DW740_12715</name>
</gene>
<evidence type="ECO:0000313" key="2">
    <source>
        <dbReference type="Proteomes" id="UP000283745"/>
    </source>
</evidence>
<organism evidence="1 2">
    <name type="scientific">Blautia obeum</name>
    <dbReference type="NCBI Taxonomy" id="40520"/>
    <lineage>
        <taxon>Bacteria</taxon>
        <taxon>Bacillati</taxon>
        <taxon>Bacillota</taxon>
        <taxon>Clostridia</taxon>
        <taxon>Lachnospirales</taxon>
        <taxon>Lachnospiraceae</taxon>
        <taxon>Blautia</taxon>
    </lineage>
</organism>
<evidence type="ECO:0000313" key="1">
    <source>
        <dbReference type="EMBL" id="RHE38866.1"/>
    </source>
</evidence>
<sequence>MKEIEKVLAQVPDNRKEITELAETELKELEKVANQYGRDSFEYHKCLMHFKHVGEEIPEDVPVTEYYDYILKNFRNPKPKEEWTDVDYKADYSRWQRLHVASVLGQQLSKQTIPLIDRQKRIIERVRNGTDFDIFSSKKFLEMLS</sequence>
<dbReference type="Proteomes" id="UP000283745">
    <property type="component" value="Unassembled WGS sequence"/>
</dbReference>
<comment type="caution">
    <text evidence="1">The sequence shown here is derived from an EMBL/GenBank/DDBJ whole genome shotgun (WGS) entry which is preliminary data.</text>
</comment>
<protein>
    <submittedName>
        <fullName evidence="1">Uncharacterized protein</fullName>
    </submittedName>
</protein>
<accession>A0A414J392</accession>
<dbReference type="AlphaFoldDB" id="A0A414J392"/>
<reference evidence="1 2" key="1">
    <citation type="submission" date="2018-08" db="EMBL/GenBank/DDBJ databases">
        <title>A genome reference for cultivated species of the human gut microbiota.</title>
        <authorList>
            <person name="Zou Y."/>
            <person name="Xue W."/>
            <person name="Luo G."/>
        </authorList>
    </citation>
    <scope>NUCLEOTIDE SEQUENCE [LARGE SCALE GENOMIC DNA]</scope>
    <source>
        <strain evidence="1 2">AM28-23</strain>
    </source>
</reference>
<name>A0A414J392_9FIRM</name>
<proteinExistence type="predicted"/>
<dbReference type="RefSeq" id="WP_118050544.1">
    <property type="nucleotide sequence ID" value="NZ_CABJFK010000010.1"/>
</dbReference>